<dbReference type="InterPro" id="IPR038051">
    <property type="entry name" value="XRCC4-like_N_sf"/>
</dbReference>
<evidence type="ECO:0000256" key="7">
    <source>
        <dbReference type="ARBA" id="ARBA00044529"/>
    </source>
</evidence>
<comment type="similarity">
    <text evidence="6">Belongs to the XRCC4-XLF family. XLF subfamily.</text>
</comment>
<proteinExistence type="inferred from homology"/>
<dbReference type="GO" id="GO:0006303">
    <property type="term" value="P:double-strand break repair via nonhomologous end joining"/>
    <property type="evidence" value="ECO:0007669"/>
    <property type="project" value="UniProtKB-ARBA"/>
</dbReference>
<dbReference type="InterPro" id="IPR015381">
    <property type="entry name" value="XLF-like_N"/>
</dbReference>
<dbReference type="PANTHER" id="PTHR32235:SF1">
    <property type="entry name" value="NON-HOMOLOGOUS END-JOINING FACTOR 1"/>
    <property type="match status" value="1"/>
</dbReference>
<accession>A0A3Q0RM77</accession>
<dbReference type="PANTHER" id="PTHR32235">
    <property type="entry name" value="NON-HOMOLOGOUS END-JOINING FACTOR 1"/>
    <property type="match status" value="1"/>
</dbReference>
<evidence type="ECO:0000256" key="5">
    <source>
        <dbReference type="ARBA" id="ARBA00023242"/>
    </source>
</evidence>
<evidence type="ECO:0000313" key="10">
    <source>
        <dbReference type="Ensembl" id="ENSACIP00000013399.1"/>
    </source>
</evidence>
<dbReference type="STRING" id="61819.ENSACIP00000013399"/>
<organism evidence="10 11">
    <name type="scientific">Amphilophus citrinellus</name>
    <name type="common">Midas cichlid</name>
    <name type="synonym">Cichlasoma citrinellum</name>
    <dbReference type="NCBI Taxonomy" id="61819"/>
    <lineage>
        <taxon>Eukaryota</taxon>
        <taxon>Metazoa</taxon>
        <taxon>Chordata</taxon>
        <taxon>Craniata</taxon>
        <taxon>Vertebrata</taxon>
        <taxon>Euteleostomi</taxon>
        <taxon>Actinopterygii</taxon>
        <taxon>Neopterygii</taxon>
        <taxon>Teleostei</taxon>
        <taxon>Neoteleostei</taxon>
        <taxon>Acanthomorphata</taxon>
        <taxon>Ovalentaria</taxon>
        <taxon>Cichlomorphae</taxon>
        <taxon>Cichliformes</taxon>
        <taxon>Cichlidae</taxon>
        <taxon>New World cichlids</taxon>
        <taxon>Cichlasomatinae</taxon>
        <taxon>Heroini</taxon>
        <taxon>Amphilophus</taxon>
    </lineage>
</organism>
<sequence>MEVSGAPVEDILLQRPWLPVSICGCQLLAKSLFGETAYHILLTDMRCVWEERMDAAAIQSRAQELNRRLRAPVKAFFSHLCEVAKPCLSGSDGQIENKAQISLVRQEDGNISMKLKSELAGLPFYWEFHCTSAPVALVCFHLVRPLLMMSRLLQQRVEQLGGLLMRKDAEIQDYRENGATLSRERLQTDVFEEQTYREDFMAKVRGQTHTHTHTHRACGLSAPSSQLCSSSLTCCGEFPHDKLVRSRNIELPQCAL</sequence>
<dbReference type="GO" id="GO:0045027">
    <property type="term" value="F:DNA end binding"/>
    <property type="evidence" value="ECO:0007669"/>
    <property type="project" value="TreeGrafter"/>
</dbReference>
<evidence type="ECO:0000256" key="3">
    <source>
        <dbReference type="ARBA" id="ARBA00023125"/>
    </source>
</evidence>
<dbReference type="Gene3D" id="1.10.287.450">
    <property type="entry name" value="Helix hairpin bin"/>
    <property type="match status" value="1"/>
</dbReference>
<dbReference type="CDD" id="cd22285">
    <property type="entry name" value="HD_XLF_N"/>
    <property type="match status" value="1"/>
</dbReference>
<dbReference type="InterPro" id="IPR053829">
    <property type="entry name" value="XLF-like_CC"/>
</dbReference>
<evidence type="ECO:0000259" key="8">
    <source>
        <dbReference type="Pfam" id="PF09302"/>
    </source>
</evidence>
<dbReference type="Pfam" id="PF09302">
    <property type="entry name" value="XLF"/>
    <property type="match status" value="1"/>
</dbReference>
<keyword evidence="2" id="KW-0227">DNA damage</keyword>
<keyword evidence="4" id="KW-0234">DNA repair</keyword>
<dbReference type="Ensembl" id="ENSACIT00000013765.1">
    <property type="protein sequence ID" value="ENSACIP00000013399.1"/>
    <property type="gene ID" value="ENSACIG00000010423.1"/>
</dbReference>
<dbReference type="Proteomes" id="UP000261340">
    <property type="component" value="Unplaced"/>
</dbReference>
<dbReference type="Gene3D" id="2.170.210.10">
    <property type="entry name" value="DNA double-strand break repair and VJ recombination XRCC4, N-terminal"/>
    <property type="match status" value="1"/>
</dbReference>
<evidence type="ECO:0000256" key="2">
    <source>
        <dbReference type="ARBA" id="ARBA00022763"/>
    </source>
</evidence>
<dbReference type="AlphaFoldDB" id="A0A3Q0RM77"/>
<dbReference type="FunFam" id="2.170.210.10:FF:000001">
    <property type="entry name" value="Non-homologous end-joining factor 1"/>
    <property type="match status" value="1"/>
</dbReference>
<feature type="domain" description="XLF-like coiled-coil region" evidence="9">
    <location>
        <begin position="134"/>
        <end position="182"/>
    </location>
</feature>
<evidence type="ECO:0000256" key="4">
    <source>
        <dbReference type="ARBA" id="ARBA00023204"/>
    </source>
</evidence>
<evidence type="ECO:0000256" key="1">
    <source>
        <dbReference type="ARBA" id="ARBA00004123"/>
    </source>
</evidence>
<dbReference type="InterPro" id="IPR052287">
    <property type="entry name" value="NHEJ_factor"/>
</dbReference>
<dbReference type="GO" id="GO:0032807">
    <property type="term" value="C:DNA ligase IV complex"/>
    <property type="evidence" value="ECO:0007669"/>
    <property type="project" value="TreeGrafter"/>
</dbReference>
<reference evidence="10" key="1">
    <citation type="submission" date="2025-08" db="UniProtKB">
        <authorList>
            <consortium name="Ensembl"/>
        </authorList>
    </citation>
    <scope>IDENTIFICATION</scope>
</reference>
<dbReference type="OMA" id="LPFYWHF"/>
<reference evidence="10" key="2">
    <citation type="submission" date="2025-09" db="UniProtKB">
        <authorList>
            <consortium name="Ensembl"/>
        </authorList>
    </citation>
    <scope>IDENTIFICATION</scope>
</reference>
<comment type="subcellular location">
    <subcellularLocation>
        <location evidence="1">Nucleus</location>
    </subcellularLocation>
</comment>
<keyword evidence="5" id="KW-0539">Nucleus</keyword>
<dbReference type="FunFam" id="1.10.287.450:FF:000003">
    <property type="entry name" value="Non-homologous end-joining factor 1"/>
    <property type="match status" value="1"/>
</dbReference>
<feature type="domain" description="XLF-like N-terminal" evidence="8">
    <location>
        <begin position="16"/>
        <end position="131"/>
    </location>
</feature>
<keyword evidence="3" id="KW-0238">DNA-binding</keyword>
<keyword evidence="11" id="KW-1185">Reference proteome</keyword>
<dbReference type="Pfam" id="PF21928">
    <property type="entry name" value="XLF_CC"/>
    <property type="match status" value="1"/>
</dbReference>
<dbReference type="GeneTree" id="ENSGT00390000009940"/>
<evidence type="ECO:0000259" key="9">
    <source>
        <dbReference type="Pfam" id="PF21928"/>
    </source>
</evidence>
<evidence type="ECO:0000313" key="11">
    <source>
        <dbReference type="Proteomes" id="UP000261340"/>
    </source>
</evidence>
<evidence type="ECO:0000256" key="6">
    <source>
        <dbReference type="ARBA" id="ARBA00025747"/>
    </source>
</evidence>
<protein>
    <recommendedName>
        <fullName evidence="7">Non-homologous end-joining factor 1</fullName>
    </recommendedName>
</protein>
<name>A0A3Q0RM77_AMPCI</name>